<reference evidence="2 3" key="1">
    <citation type="submission" date="2018-01" db="EMBL/GenBank/DDBJ databases">
        <title>Halomonas endophytica sp. nov., isolated from storage liquid in the stems of Populus euphratica.</title>
        <authorList>
            <person name="Chen C."/>
        </authorList>
    </citation>
    <scope>NUCLEOTIDE SEQUENCE [LARGE SCALE GENOMIC DNA]</scope>
    <source>
        <strain evidence="2 3">DSM 26881</strain>
    </source>
</reference>
<dbReference type="GO" id="GO:0016740">
    <property type="term" value="F:transferase activity"/>
    <property type="evidence" value="ECO:0007669"/>
    <property type="project" value="UniProtKB-KW"/>
</dbReference>
<keyword evidence="3" id="KW-1185">Reference proteome</keyword>
<dbReference type="PANTHER" id="PTHR38780:SF1">
    <property type="entry name" value="PROTEIN TUSC"/>
    <property type="match status" value="1"/>
</dbReference>
<proteinExistence type="inferred from homology"/>
<sequence length="123" mass="13351">MTEPTPSDLLVILRHGPHGTNWLREGLDAALVAAAFGRRVSLLFMGEGVTALLRGQQAGPLGQKGTSATLEMLEMYDIETLLVEEAALERFGLTEADLMLPVRRLSAEAISRQPGAHRLVLTF</sequence>
<dbReference type="NCBIfam" id="TIGR03010">
    <property type="entry name" value="sulf_tusC_dsrF"/>
    <property type="match status" value="1"/>
</dbReference>
<comment type="similarity">
    <text evidence="1">Belongs to the DsrF/TusC family.</text>
</comment>
<accession>A0A2N7THY7</accession>
<dbReference type="NCBIfam" id="NF001238">
    <property type="entry name" value="PRK00211.1"/>
    <property type="match status" value="1"/>
</dbReference>
<dbReference type="RefSeq" id="WP_102629198.1">
    <property type="nucleotide sequence ID" value="NZ_PDOH01000038.1"/>
</dbReference>
<comment type="caution">
    <text evidence="2">The sequence shown here is derived from an EMBL/GenBank/DDBJ whole genome shotgun (WGS) entry which is preliminary data.</text>
</comment>
<dbReference type="InterPro" id="IPR003787">
    <property type="entry name" value="Sulphur_relay_DsrE/F-like"/>
</dbReference>
<dbReference type="AlphaFoldDB" id="A0A2N7THY7"/>
<keyword evidence="2" id="KW-0808">Transferase</keyword>
<dbReference type="Pfam" id="PF02635">
    <property type="entry name" value="DsrE"/>
    <property type="match status" value="1"/>
</dbReference>
<dbReference type="InterPro" id="IPR017462">
    <property type="entry name" value="Sulphur_relay_TusC/DsrF"/>
</dbReference>
<protein>
    <submittedName>
        <fullName evidence="2">Sulfurtransferase complex subunit TusC</fullName>
    </submittedName>
</protein>
<dbReference type="Gene3D" id="3.40.1260.10">
    <property type="entry name" value="DsrEFH-like"/>
    <property type="match status" value="1"/>
</dbReference>
<dbReference type="InterPro" id="IPR027396">
    <property type="entry name" value="DsrEFH-like"/>
</dbReference>
<dbReference type="SUPFAM" id="SSF75169">
    <property type="entry name" value="DsrEFH-like"/>
    <property type="match status" value="1"/>
</dbReference>
<evidence type="ECO:0000256" key="1">
    <source>
        <dbReference type="ARBA" id="ARBA00005996"/>
    </source>
</evidence>
<dbReference type="OrthoDB" id="9789418at2"/>
<dbReference type="PANTHER" id="PTHR38780">
    <property type="entry name" value="PROTEIN TUSC"/>
    <property type="match status" value="1"/>
</dbReference>
<evidence type="ECO:0000313" key="3">
    <source>
        <dbReference type="Proteomes" id="UP000235346"/>
    </source>
</evidence>
<dbReference type="EMBL" id="PNRE01000082">
    <property type="protein sequence ID" value="PMR67807.1"/>
    <property type="molecule type" value="Genomic_DNA"/>
</dbReference>
<name>A0A2N7THY7_9GAMM</name>
<gene>
    <name evidence="2" type="primary">tusC</name>
    <name evidence="2" type="ORF">C1H66_17680</name>
</gene>
<organism evidence="2 3">
    <name type="scientific">Halomonas heilongjiangensis</name>
    <dbReference type="NCBI Taxonomy" id="1387883"/>
    <lineage>
        <taxon>Bacteria</taxon>
        <taxon>Pseudomonadati</taxon>
        <taxon>Pseudomonadota</taxon>
        <taxon>Gammaproteobacteria</taxon>
        <taxon>Oceanospirillales</taxon>
        <taxon>Halomonadaceae</taxon>
        <taxon>Halomonas</taxon>
    </lineage>
</organism>
<evidence type="ECO:0000313" key="2">
    <source>
        <dbReference type="EMBL" id="PMR67807.1"/>
    </source>
</evidence>
<dbReference type="Proteomes" id="UP000235346">
    <property type="component" value="Unassembled WGS sequence"/>
</dbReference>